<proteinExistence type="predicted"/>
<feature type="compositionally biased region" description="Basic and acidic residues" evidence="1">
    <location>
        <begin position="28"/>
        <end position="41"/>
    </location>
</feature>
<evidence type="ECO:0000256" key="1">
    <source>
        <dbReference type="SAM" id="MobiDB-lite"/>
    </source>
</evidence>
<reference evidence="2 3" key="1">
    <citation type="journal article" date="2018" name="Front. Plant Sci.">
        <title>Red Clover (Trifolium pratense) and Zigzag Clover (T. medium) - A Picture of Genomic Similarities and Differences.</title>
        <authorList>
            <person name="Dluhosova J."/>
            <person name="Istvanek J."/>
            <person name="Nedelnik J."/>
            <person name="Repkova J."/>
        </authorList>
    </citation>
    <scope>NUCLEOTIDE SEQUENCE [LARGE SCALE GENOMIC DNA]</scope>
    <source>
        <strain evidence="3">cv. 10/8</strain>
        <tissue evidence="2">Leaf</tissue>
    </source>
</reference>
<dbReference type="EMBL" id="LXQA010463809">
    <property type="protein sequence ID" value="MCI53476.1"/>
    <property type="molecule type" value="Genomic_DNA"/>
</dbReference>
<evidence type="ECO:0000313" key="2">
    <source>
        <dbReference type="EMBL" id="MCI53476.1"/>
    </source>
</evidence>
<feature type="non-terminal residue" evidence="2">
    <location>
        <position position="96"/>
    </location>
</feature>
<keyword evidence="3" id="KW-1185">Reference proteome</keyword>
<dbReference type="AlphaFoldDB" id="A0A392SZX0"/>
<organism evidence="2 3">
    <name type="scientific">Trifolium medium</name>
    <dbReference type="NCBI Taxonomy" id="97028"/>
    <lineage>
        <taxon>Eukaryota</taxon>
        <taxon>Viridiplantae</taxon>
        <taxon>Streptophyta</taxon>
        <taxon>Embryophyta</taxon>
        <taxon>Tracheophyta</taxon>
        <taxon>Spermatophyta</taxon>
        <taxon>Magnoliopsida</taxon>
        <taxon>eudicotyledons</taxon>
        <taxon>Gunneridae</taxon>
        <taxon>Pentapetalae</taxon>
        <taxon>rosids</taxon>
        <taxon>fabids</taxon>
        <taxon>Fabales</taxon>
        <taxon>Fabaceae</taxon>
        <taxon>Papilionoideae</taxon>
        <taxon>50 kb inversion clade</taxon>
        <taxon>NPAAA clade</taxon>
        <taxon>Hologalegina</taxon>
        <taxon>IRL clade</taxon>
        <taxon>Trifolieae</taxon>
        <taxon>Trifolium</taxon>
    </lineage>
</organism>
<evidence type="ECO:0000313" key="3">
    <source>
        <dbReference type="Proteomes" id="UP000265520"/>
    </source>
</evidence>
<name>A0A392SZX0_9FABA</name>
<comment type="caution">
    <text evidence="2">The sequence shown here is derived from an EMBL/GenBank/DDBJ whole genome shotgun (WGS) entry which is preliminary data.</text>
</comment>
<sequence length="96" mass="10204">STSQTKEGDDAAEGVRVGEVLVRLGSQQEKEGNAGVKEKGISENSGHSAHFTEKEVIPSVNVFVRKYNPTAEDVNWAQNGVVATVINGEAIPVVQN</sequence>
<feature type="non-terminal residue" evidence="2">
    <location>
        <position position="1"/>
    </location>
</feature>
<protein>
    <recommendedName>
        <fullName evidence="4">Sulfate transporter</fullName>
    </recommendedName>
</protein>
<feature type="region of interest" description="Disordered" evidence="1">
    <location>
        <begin position="24"/>
        <end position="52"/>
    </location>
</feature>
<evidence type="ECO:0008006" key="4">
    <source>
        <dbReference type="Google" id="ProtNLM"/>
    </source>
</evidence>
<dbReference type="Proteomes" id="UP000265520">
    <property type="component" value="Unassembled WGS sequence"/>
</dbReference>
<accession>A0A392SZX0</accession>